<comment type="similarity">
    <text evidence="2">Belongs to the STXBP/unc-18/SEC1 family.</text>
</comment>
<dbReference type="Gene3D" id="1.25.40.60">
    <property type="match status" value="1"/>
</dbReference>
<keyword evidence="9" id="KW-1185">Reference proteome</keyword>
<dbReference type="Pfam" id="PF00995">
    <property type="entry name" value="Sec1"/>
    <property type="match status" value="1"/>
</dbReference>
<dbReference type="InterPro" id="IPR001619">
    <property type="entry name" value="Sec1-like"/>
</dbReference>
<comment type="subcellular location">
    <subcellularLocation>
        <location evidence="1">Endomembrane system</location>
        <topology evidence="1">Peripheral membrane protein</topology>
    </subcellularLocation>
</comment>
<dbReference type="VEuPathDB" id="FungiDB:PEXP_076110"/>
<organism evidence="8 9">
    <name type="scientific">Penicillium expansum</name>
    <name type="common">Blue mold rot fungus</name>
    <dbReference type="NCBI Taxonomy" id="27334"/>
    <lineage>
        <taxon>Eukaryota</taxon>
        <taxon>Fungi</taxon>
        <taxon>Dikarya</taxon>
        <taxon>Ascomycota</taxon>
        <taxon>Pezizomycotina</taxon>
        <taxon>Eurotiomycetes</taxon>
        <taxon>Eurotiomycetidae</taxon>
        <taxon>Eurotiales</taxon>
        <taxon>Aspergillaceae</taxon>
        <taxon>Penicillium</taxon>
    </lineage>
</organism>
<dbReference type="InterPro" id="IPR027482">
    <property type="entry name" value="Sec1-like_dom2"/>
</dbReference>
<evidence type="ECO:0000256" key="6">
    <source>
        <dbReference type="ARBA" id="ARBA00073001"/>
    </source>
</evidence>
<dbReference type="InterPro" id="IPR036045">
    <property type="entry name" value="Sec1-like_sf"/>
</dbReference>
<keyword evidence="5" id="KW-0472">Membrane</keyword>
<dbReference type="FunFam" id="3.90.830.10:FF:000002">
    <property type="entry name" value="Vacuolar protein sorting-associated protein 45"/>
    <property type="match status" value="1"/>
</dbReference>
<dbReference type="GO" id="GO:0016192">
    <property type="term" value="P:vesicle-mediated transport"/>
    <property type="evidence" value="ECO:0007669"/>
    <property type="project" value="InterPro"/>
</dbReference>
<dbReference type="EMBL" id="JQFZ01000096">
    <property type="protein sequence ID" value="KGO59414.1"/>
    <property type="molecule type" value="Genomic_DNA"/>
</dbReference>
<feature type="region of interest" description="Disordered" evidence="7">
    <location>
        <begin position="614"/>
        <end position="648"/>
    </location>
</feature>
<dbReference type="CDD" id="cd05374">
    <property type="entry name" value="17beta-HSD-like_SDR_c"/>
    <property type="match status" value="1"/>
</dbReference>
<keyword evidence="4" id="KW-0653">Protein transport</keyword>
<dbReference type="OrthoDB" id="10266265at2759"/>
<dbReference type="GO" id="GO:0031410">
    <property type="term" value="C:cytoplasmic vesicle"/>
    <property type="evidence" value="ECO:0007669"/>
    <property type="project" value="UniProtKB-ARBA"/>
</dbReference>
<protein>
    <recommendedName>
        <fullName evidence="6">Vacuolar protein sorting-associated protein 45</fullName>
    </recommendedName>
</protein>
<dbReference type="PANTHER" id="PTHR11679">
    <property type="entry name" value="VESICLE PROTEIN SORTING-ASSOCIATED"/>
    <property type="match status" value="1"/>
</dbReference>
<evidence type="ECO:0000256" key="2">
    <source>
        <dbReference type="ARBA" id="ARBA00009884"/>
    </source>
</evidence>
<dbReference type="GeneID" id="27680059"/>
<dbReference type="Pfam" id="PF00106">
    <property type="entry name" value="adh_short"/>
    <property type="match status" value="1"/>
</dbReference>
<feature type="compositionally biased region" description="Gly residues" evidence="7">
    <location>
        <begin position="965"/>
        <end position="974"/>
    </location>
</feature>
<reference evidence="8 9" key="1">
    <citation type="journal article" date="2015" name="Mol. Plant Microbe Interact.">
        <title>Genome, transcriptome, and functional analyses of Penicillium expansum provide new insights into secondary metabolism and pathogenicity.</title>
        <authorList>
            <person name="Ballester A.R."/>
            <person name="Marcet-Houben M."/>
            <person name="Levin E."/>
            <person name="Sela N."/>
            <person name="Selma-Lazaro C."/>
            <person name="Carmona L."/>
            <person name="Wisniewski M."/>
            <person name="Droby S."/>
            <person name="Gonzalez-Candelas L."/>
            <person name="Gabaldon T."/>
        </authorList>
    </citation>
    <scope>NUCLEOTIDE SEQUENCE [LARGE SCALE GENOMIC DNA]</scope>
    <source>
        <strain evidence="8 9">MD-8</strain>
    </source>
</reference>
<dbReference type="RefSeq" id="XP_016600610.1">
    <property type="nucleotide sequence ID" value="XM_016744639.1"/>
</dbReference>
<evidence type="ECO:0000256" key="4">
    <source>
        <dbReference type="ARBA" id="ARBA00022927"/>
    </source>
</evidence>
<name>A0A0A2HYH8_PENEN</name>
<feature type="region of interest" description="Disordered" evidence="7">
    <location>
        <begin position="951"/>
        <end position="974"/>
    </location>
</feature>
<dbReference type="GO" id="GO:0015031">
    <property type="term" value="P:protein transport"/>
    <property type="evidence" value="ECO:0007669"/>
    <property type="project" value="UniProtKB-KW"/>
</dbReference>
<dbReference type="InterPro" id="IPR002347">
    <property type="entry name" value="SDR_fam"/>
</dbReference>
<feature type="region of interest" description="Disordered" evidence="7">
    <location>
        <begin position="570"/>
        <end position="593"/>
    </location>
</feature>
<evidence type="ECO:0000313" key="9">
    <source>
        <dbReference type="Proteomes" id="UP000030143"/>
    </source>
</evidence>
<dbReference type="Proteomes" id="UP000030143">
    <property type="component" value="Unassembled WGS sequence"/>
</dbReference>
<dbReference type="InterPro" id="IPR036291">
    <property type="entry name" value="NAD(P)-bd_dom_sf"/>
</dbReference>
<dbReference type="SUPFAM" id="SSF51735">
    <property type="entry name" value="NAD(P)-binding Rossmann-fold domains"/>
    <property type="match status" value="1"/>
</dbReference>
<evidence type="ECO:0000256" key="7">
    <source>
        <dbReference type="SAM" id="MobiDB-lite"/>
    </source>
</evidence>
<dbReference type="Gene3D" id="3.40.50.1910">
    <property type="match status" value="1"/>
</dbReference>
<dbReference type="Gene3D" id="3.40.50.2060">
    <property type="match status" value="1"/>
</dbReference>
<evidence type="ECO:0000256" key="1">
    <source>
        <dbReference type="ARBA" id="ARBA00004184"/>
    </source>
</evidence>
<dbReference type="STRING" id="27334.A0A0A2HYH8"/>
<dbReference type="InterPro" id="IPR043127">
    <property type="entry name" value="Sec-1-like_dom3a"/>
</dbReference>
<accession>A0A0A2HYH8</accession>
<evidence type="ECO:0000256" key="3">
    <source>
        <dbReference type="ARBA" id="ARBA00022448"/>
    </source>
</evidence>
<comment type="caution">
    <text evidence="8">The sequence shown here is derived from an EMBL/GenBank/DDBJ whole genome shotgun (WGS) entry which is preliminary data.</text>
</comment>
<evidence type="ECO:0000256" key="5">
    <source>
        <dbReference type="ARBA" id="ARBA00023136"/>
    </source>
</evidence>
<keyword evidence="3" id="KW-0813">Transport</keyword>
<dbReference type="SUPFAM" id="SSF56815">
    <property type="entry name" value="Sec1/munc18-like (SM) proteins"/>
    <property type="match status" value="1"/>
</dbReference>
<gene>
    <name evidence="8" type="ORF">PEX2_073690</name>
</gene>
<sequence length="974" mass="108485">MDVVAAASGYISKMVTVGESAGASSSKMKILLLDSETVPIVSTAITQSALLNHEVYLIDRLDNAAREKMRHLRCLCFVRPSPTSIQFLIDELREPKYGEYYIYLSNIIRKSALERLAEADSHEVVQSVQEQFADFLVINPDLCSLGMGFPLQRIWSHSPDLWNPDSLQRATEGVLALLLALKKNPLIRYEKNSLLARKLATEVRYHITQEEQLFNFRRTDTPPILLVLDRRDDPITPLLTQWTYQAMVHEMLGINNGRVDLQDVPDIRPELKEIVLAQDQDPFFKKNMYQNFGDLGQNIKEYVEQYQTKTQSTANIESIADMKRFVEDYPEFRKLAGNVSKHVTLVGELSRRVGENTLLDVSELEQSLACNDNHSNDLRSLQRIIALPNVPSDNKLRLVALYALRYEKQPNSALPILLDLLVTAGEVPSNHVNIIPKLLTYHHSLQAPPVAGGFSDLFESTSFFSGASSRFKGLKGVENVYTQHSPRLEVTLQNLIKGRLKELQYPFLEGSGHTRDKPQDIIIFMVGGTTYEEAKMVAQVNASSPGVRVVLGGTSIHNSTTFLEEVNDAVGSWPEPEPTTAAGRLRRERSVERQTPNAERFIFLPLPSFESHIMEYKSPKGGPSSPATREPRLQLPSTTDPPGPQNPAKPLIFGATGHMGRSLVKTALANNDLVAAVGRTYENSPEAMKELESPNCIGLLCDVRARETVKRVIDQTITHFGRIDIIANCSGYGVIGACEDQDEFDIRNQFETNFTGTLNMIQLSLPHFRQRRAGRYLIFSSTSGALGVPGLGPYCASKYAVEGLMESMLYEVDSFNIKGTLVEPGHMRRDDIVDLVSPSAKAPDPSEHQLSAPLPLYGHFLVKPASEPYNTTTSPAAHARRMLMWLGDKQPASAVKAAHLVWQLGHCSYPPLRLILGTYAVESVRDRLKCIIEEIEDWKHLSFPMGETQLPVGGGRERSSFQEGAEGGSELGNE</sequence>
<dbReference type="PhylomeDB" id="A0A0A2HYH8"/>
<evidence type="ECO:0000313" key="8">
    <source>
        <dbReference type="EMBL" id="KGO59414.1"/>
    </source>
</evidence>
<dbReference type="Gene3D" id="3.90.830.10">
    <property type="entry name" value="Syntaxin Binding Protein 1, Chain A, domain 2"/>
    <property type="match status" value="1"/>
</dbReference>
<dbReference type="PRINTS" id="PR00081">
    <property type="entry name" value="GDHRDH"/>
</dbReference>
<proteinExistence type="inferred from homology"/>
<dbReference type="HOGENOM" id="CLU_012772_0_0_1"/>
<dbReference type="AlphaFoldDB" id="A0A0A2HYH8"/>
<dbReference type="InterPro" id="IPR043154">
    <property type="entry name" value="Sec-1-like_dom1"/>
</dbReference>
<dbReference type="GO" id="GO:0012505">
    <property type="term" value="C:endomembrane system"/>
    <property type="evidence" value="ECO:0007669"/>
    <property type="project" value="UniProtKB-SubCell"/>
</dbReference>
<dbReference type="Gene3D" id="3.40.50.720">
    <property type="entry name" value="NAD(P)-binding Rossmann-like Domain"/>
    <property type="match status" value="1"/>
</dbReference>